<dbReference type="Gene3D" id="3.40.50.300">
    <property type="entry name" value="P-loop containing nucleotide triphosphate hydrolases"/>
    <property type="match status" value="1"/>
</dbReference>
<dbReference type="Gene3D" id="1.25.40.10">
    <property type="entry name" value="Tetratricopeptide repeat domain"/>
    <property type="match status" value="1"/>
</dbReference>
<dbReference type="PROSITE" id="PS50011">
    <property type="entry name" value="PROTEIN_KINASE_DOM"/>
    <property type="match status" value="1"/>
</dbReference>
<feature type="binding site" evidence="11">
    <location>
        <position position="61"/>
    </location>
    <ligand>
        <name>ATP</name>
        <dbReference type="ChEBI" id="CHEBI:30616"/>
    </ligand>
</feature>
<comment type="catalytic activity">
    <reaction evidence="9">
        <text>L-tyrosyl-[protein] + ATP = O-phospho-L-tyrosyl-[protein] + ADP + H(+)</text>
        <dbReference type="Rhea" id="RHEA:10596"/>
        <dbReference type="Rhea" id="RHEA-COMP:10136"/>
        <dbReference type="Rhea" id="RHEA-COMP:20101"/>
        <dbReference type="ChEBI" id="CHEBI:15378"/>
        <dbReference type="ChEBI" id="CHEBI:30616"/>
        <dbReference type="ChEBI" id="CHEBI:46858"/>
        <dbReference type="ChEBI" id="CHEBI:61978"/>
        <dbReference type="ChEBI" id="CHEBI:456216"/>
        <dbReference type="EC" id="2.7.12.2"/>
    </reaction>
</comment>
<dbReference type="Gene3D" id="1.10.510.10">
    <property type="entry name" value="Transferase(Phosphotransferase) domain 1"/>
    <property type="match status" value="1"/>
</dbReference>
<evidence type="ECO:0000256" key="4">
    <source>
        <dbReference type="ARBA" id="ARBA00022777"/>
    </source>
</evidence>
<comment type="catalytic activity">
    <reaction evidence="10">
        <text>L-threonyl-[protein] + ATP = O-phospho-L-threonyl-[protein] + ADP + H(+)</text>
        <dbReference type="Rhea" id="RHEA:46608"/>
        <dbReference type="Rhea" id="RHEA-COMP:11060"/>
        <dbReference type="Rhea" id="RHEA-COMP:11605"/>
        <dbReference type="ChEBI" id="CHEBI:15378"/>
        <dbReference type="ChEBI" id="CHEBI:30013"/>
        <dbReference type="ChEBI" id="CHEBI:30616"/>
        <dbReference type="ChEBI" id="CHEBI:61977"/>
        <dbReference type="ChEBI" id="CHEBI:456216"/>
        <dbReference type="EC" id="2.7.11.1"/>
    </reaction>
</comment>
<dbReference type="SUPFAM" id="SSF52540">
    <property type="entry name" value="P-loop containing nucleoside triphosphate hydrolases"/>
    <property type="match status" value="1"/>
</dbReference>
<dbReference type="AlphaFoldDB" id="A0A3S3APV1"/>
<evidence type="ECO:0000256" key="11">
    <source>
        <dbReference type="PROSITE-ProRule" id="PRU10141"/>
    </source>
</evidence>
<dbReference type="PROSITE" id="PS00108">
    <property type="entry name" value="PROTEIN_KINASE_ST"/>
    <property type="match status" value="1"/>
</dbReference>
<dbReference type="GO" id="GO:0005524">
    <property type="term" value="F:ATP binding"/>
    <property type="evidence" value="ECO:0007669"/>
    <property type="project" value="UniProtKB-UniRule"/>
</dbReference>
<keyword evidence="15" id="KW-1185">Reference proteome</keyword>
<name>A0A3S3APV1_9NOCA</name>
<keyword evidence="3 10" id="KW-0547">Nucleotide-binding</keyword>
<evidence type="ECO:0000256" key="12">
    <source>
        <dbReference type="SAM" id="MobiDB-lite"/>
    </source>
</evidence>
<feature type="compositionally biased region" description="Polar residues" evidence="12">
    <location>
        <begin position="1"/>
        <end position="18"/>
    </location>
</feature>
<feature type="region of interest" description="Disordered" evidence="12">
    <location>
        <begin position="295"/>
        <end position="327"/>
    </location>
</feature>
<dbReference type="CDD" id="cd14014">
    <property type="entry name" value="STKc_PknB_like"/>
    <property type="match status" value="1"/>
</dbReference>
<comment type="caution">
    <text evidence="14">The sequence shown here is derived from an EMBL/GenBank/DDBJ whole genome shotgun (WGS) entry which is preliminary data.</text>
</comment>
<keyword evidence="2" id="KW-0677">Repeat</keyword>
<keyword evidence="1 10" id="KW-0808">Transferase</keyword>
<evidence type="ECO:0000256" key="10">
    <source>
        <dbReference type="PIRNR" id="PIRNR000574"/>
    </source>
</evidence>
<evidence type="ECO:0000256" key="7">
    <source>
        <dbReference type="ARBA" id="ARBA00049014"/>
    </source>
</evidence>
<dbReference type="InterPro" id="IPR027417">
    <property type="entry name" value="P-loop_NTPase"/>
</dbReference>
<proteinExistence type="inferred from homology"/>
<dbReference type="InterPro" id="IPR017441">
    <property type="entry name" value="Protein_kinase_ATP_BS"/>
</dbReference>
<organism evidence="14 15">
    <name type="scientific">Prescottella agglutinans</name>
    <dbReference type="NCBI Taxonomy" id="1644129"/>
    <lineage>
        <taxon>Bacteria</taxon>
        <taxon>Bacillati</taxon>
        <taxon>Actinomycetota</taxon>
        <taxon>Actinomycetes</taxon>
        <taxon>Mycobacteriales</taxon>
        <taxon>Nocardiaceae</taxon>
        <taxon>Prescottella</taxon>
    </lineage>
</organism>
<dbReference type="OrthoDB" id="136365at2"/>
<evidence type="ECO:0000259" key="13">
    <source>
        <dbReference type="PROSITE" id="PS50011"/>
    </source>
</evidence>
<dbReference type="InterPro" id="IPR056884">
    <property type="entry name" value="NPHP3-like_N"/>
</dbReference>
<keyword evidence="4 10" id="KW-0418">Kinase</keyword>
<dbReference type="GO" id="GO:0004713">
    <property type="term" value="F:protein tyrosine kinase activity"/>
    <property type="evidence" value="ECO:0007669"/>
    <property type="project" value="RHEA"/>
</dbReference>
<feature type="domain" description="Protein kinase" evidence="13">
    <location>
        <begin position="32"/>
        <end position="298"/>
    </location>
</feature>
<evidence type="ECO:0000256" key="5">
    <source>
        <dbReference type="ARBA" id="ARBA00022840"/>
    </source>
</evidence>
<dbReference type="GO" id="GO:0004674">
    <property type="term" value="F:protein serine/threonine kinase activity"/>
    <property type="evidence" value="ECO:0007669"/>
    <property type="project" value="UniProtKB-UniRule"/>
</dbReference>
<evidence type="ECO:0000256" key="9">
    <source>
        <dbReference type="ARBA" id="ARBA00051693"/>
    </source>
</evidence>
<comment type="catalytic activity">
    <reaction evidence="8">
        <text>L-threonyl-[protein] + ATP = O-phospho-L-threonyl-[protein] + ADP + H(+)</text>
        <dbReference type="Rhea" id="RHEA:46608"/>
        <dbReference type="Rhea" id="RHEA-COMP:11060"/>
        <dbReference type="Rhea" id="RHEA-COMP:11605"/>
        <dbReference type="ChEBI" id="CHEBI:15378"/>
        <dbReference type="ChEBI" id="CHEBI:30013"/>
        <dbReference type="ChEBI" id="CHEBI:30616"/>
        <dbReference type="ChEBI" id="CHEBI:61977"/>
        <dbReference type="ChEBI" id="CHEBI:456216"/>
        <dbReference type="EC" id="2.7.12.2"/>
    </reaction>
</comment>
<dbReference type="PIRSF" id="PIRSF000574">
    <property type="entry name" value="Ser/Thr_PK_PknK_prd"/>
    <property type="match status" value="1"/>
</dbReference>
<dbReference type="SUPFAM" id="SSF56112">
    <property type="entry name" value="Protein kinase-like (PK-like)"/>
    <property type="match status" value="1"/>
</dbReference>
<dbReference type="RefSeq" id="WP_127915337.1">
    <property type="nucleotide sequence ID" value="NZ_RKLP01000003.1"/>
</dbReference>
<evidence type="ECO:0000256" key="6">
    <source>
        <dbReference type="ARBA" id="ARBA00038035"/>
    </source>
</evidence>
<dbReference type="InterPro" id="IPR016236">
    <property type="entry name" value="Ser/Thr_kinase_PknK_prd"/>
</dbReference>
<accession>A0A3S3APV1</accession>
<feature type="region of interest" description="Disordered" evidence="12">
    <location>
        <begin position="1"/>
        <end position="20"/>
    </location>
</feature>
<dbReference type="Pfam" id="PF00069">
    <property type="entry name" value="Pkinase"/>
    <property type="match status" value="1"/>
</dbReference>
<sequence>MGDDPSQATGDPQATQRRGSGVIEAELAMEGFEDAVEIGRGGYGVVYRCTESSLDRTVAVKVARTEVGGEARERFLREQRALGKLTGHPHVVEVLQVGVTTTGRPYIVMPFRRLGSLDAALRRDGPFEWPEALRLAVQLTDALDAAHRLGILHRDIKPANILITDYGDPELSDFGIARVPGAFESRAGEVAGTPDFTAPEILVGAAPTPASDVYSMAGTIFHLLTGHAAFQLRRGERPATQLRRIATETIPDLRPAGVPDDLCAVLERAMSVDSADRPATAADLADLLRAVQNSHALTTDVPTPRPSGPVRRSGPPEPPTPVTKFRPPTAEHTFVERARLVRMLGGSRPRLLSVIHAPPGFGKTVLAAQWRDVLVEDGVSVAWLSMDSQDDNVAWFLGHLVESVRQVRPELTDELGQAVEEFGAEAERFVLTSLINRVHDSDTRLVVVIDDWHLVSDAATVAALNFLLDNACHHLGLLVTTRTRSGLPLGSMRVRDELVEIDESDLRFDTEESRRFLADRAALDLDAETVQALRDTTDGWAAALQLASLSLRGREDPDDVIAHLSGRSRAIGEYLADNVVGALEPHLLDFLLCTSVPERVSGPLASRLADVPDGQSLLEEVEERDLFLRAEDADRSWFRYHQLFADYLRRRLERDPDRVAELHRRASDWFAEHAMLREAVDHALAAGDEEQATDLVEHHGMGLVEHSLMPTVLGLVDKLPPQIASRRPRLLLTRAWAHVLLHHSPRSVKPLLEQTRSLSARDRDETSAADLLAEAALVDGVCDLFSDHVGRLADYADACLSRRDTLSPFVLAGAVNLAEFDALYRFDFDSVRRWQAHQSVEFPISESGPFVSIYGHCFAGIAADEQLDLEAADDLYRRAGQLAREQGGRRSYAARLVGALYGNRVYEQGDLDEADRLFDECHLLGAEGGAVDFMLVTYATGARIKALRGDPGGAAARLSEGAAIARALGLPRLAARVENERARCGLPHEKVETTADLRWPEDDGIAIVTADFLEDTAIRDLSAQATPDARDEAVRLSRARVDRIARQHRPMQHLRAQLLHAACLYDAGDRRVAFATLEPPLLRCADLGLPRTVIDTAPCMAELIDAYLQDATAERVGAHDEFLRTVVRAERLPG</sequence>
<keyword evidence="5 10" id="KW-0067">ATP-binding</keyword>
<evidence type="ECO:0000256" key="8">
    <source>
        <dbReference type="ARBA" id="ARBA00049299"/>
    </source>
</evidence>
<keyword evidence="10" id="KW-0723">Serine/threonine-protein kinase</keyword>
<dbReference type="Pfam" id="PF24883">
    <property type="entry name" value="NPHP3_N"/>
    <property type="match status" value="1"/>
</dbReference>
<comment type="catalytic activity">
    <reaction evidence="10">
        <text>L-seryl-[protein] + ATP = O-phospho-L-seryl-[protein] + ADP + H(+)</text>
        <dbReference type="Rhea" id="RHEA:17989"/>
        <dbReference type="Rhea" id="RHEA-COMP:9863"/>
        <dbReference type="Rhea" id="RHEA-COMP:11604"/>
        <dbReference type="ChEBI" id="CHEBI:15378"/>
        <dbReference type="ChEBI" id="CHEBI:29999"/>
        <dbReference type="ChEBI" id="CHEBI:30616"/>
        <dbReference type="ChEBI" id="CHEBI:83421"/>
        <dbReference type="ChEBI" id="CHEBI:456216"/>
        <dbReference type="EC" id="2.7.11.1"/>
    </reaction>
</comment>
<dbReference type="GO" id="GO:0106310">
    <property type="term" value="F:protein serine kinase activity"/>
    <property type="evidence" value="ECO:0007669"/>
    <property type="project" value="UniProtKB-UniRule"/>
</dbReference>
<dbReference type="PROSITE" id="PS00107">
    <property type="entry name" value="PROTEIN_KINASE_ATP"/>
    <property type="match status" value="1"/>
</dbReference>
<evidence type="ECO:0000313" key="15">
    <source>
        <dbReference type="Proteomes" id="UP000286208"/>
    </source>
</evidence>
<dbReference type="InterPro" id="IPR008271">
    <property type="entry name" value="Ser/Thr_kinase_AS"/>
</dbReference>
<reference evidence="14 15" key="1">
    <citation type="submission" date="2018-11" db="EMBL/GenBank/DDBJ databases">
        <title>Rhodococcus spongicola sp. nov. and Rhodococcus xishaensis sp. nov. from marine sponges.</title>
        <authorList>
            <person name="Li L."/>
            <person name="Lin H.W."/>
        </authorList>
    </citation>
    <scope>NUCLEOTIDE SEQUENCE [LARGE SCALE GENOMIC DNA]</scope>
    <source>
        <strain evidence="14 15">CCTCC AB2014297</strain>
    </source>
</reference>
<dbReference type="EC" id="2.7.11.1" evidence="10"/>
<dbReference type="InterPro" id="IPR011009">
    <property type="entry name" value="Kinase-like_dom_sf"/>
</dbReference>
<comment type="similarity">
    <text evidence="6">Belongs to the protein kinase superfamily. STE Ser/Thr protein kinase family. MAP kinase kinase subfamily.</text>
</comment>
<dbReference type="PANTHER" id="PTHR48013">
    <property type="entry name" value="DUAL SPECIFICITY MITOGEN-ACTIVATED PROTEIN KINASE KINASE 5-RELATED"/>
    <property type="match status" value="1"/>
</dbReference>
<dbReference type="InterPro" id="IPR059106">
    <property type="entry name" value="WHD_MalT"/>
</dbReference>
<dbReference type="SMART" id="SM00220">
    <property type="entry name" value="S_TKc"/>
    <property type="match status" value="1"/>
</dbReference>
<protein>
    <recommendedName>
        <fullName evidence="10">Serine/threonine-protein kinase PknK</fullName>
        <ecNumber evidence="10">2.7.11.1</ecNumber>
    </recommendedName>
    <alternativeName>
        <fullName evidence="10">Protein kinase K</fullName>
    </alternativeName>
</protein>
<dbReference type="EMBL" id="RKLP01000003">
    <property type="protein sequence ID" value="RVW09955.1"/>
    <property type="molecule type" value="Genomic_DNA"/>
</dbReference>
<dbReference type="InterPro" id="IPR000719">
    <property type="entry name" value="Prot_kinase_dom"/>
</dbReference>
<evidence type="ECO:0000256" key="3">
    <source>
        <dbReference type="ARBA" id="ARBA00022741"/>
    </source>
</evidence>
<evidence type="ECO:0000313" key="14">
    <source>
        <dbReference type="EMBL" id="RVW09955.1"/>
    </source>
</evidence>
<dbReference type="Gene3D" id="3.30.200.20">
    <property type="entry name" value="Phosphorylase Kinase, domain 1"/>
    <property type="match status" value="1"/>
</dbReference>
<dbReference type="GO" id="GO:0046872">
    <property type="term" value="F:metal ion binding"/>
    <property type="evidence" value="ECO:0007669"/>
    <property type="project" value="UniProtKB-UniRule"/>
</dbReference>
<comment type="catalytic activity">
    <reaction evidence="7">
        <text>L-seryl-[protein] + ATP = O-phospho-L-seryl-[protein] + ADP + H(+)</text>
        <dbReference type="Rhea" id="RHEA:17989"/>
        <dbReference type="Rhea" id="RHEA-COMP:9863"/>
        <dbReference type="Rhea" id="RHEA-COMP:11604"/>
        <dbReference type="ChEBI" id="CHEBI:15378"/>
        <dbReference type="ChEBI" id="CHEBI:29999"/>
        <dbReference type="ChEBI" id="CHEBI:30616"/>
        <dbReference type="ChEBI" id="CHEBI:83421"/>
        <dbReference type="ChEBI" id="CHEBI:456216"/>
        <dbReference type="EC" id="2.7.12.2"/>
    </reaction>
</comment>
<dbReference type="InterPro" id="IPR011990">
    <property type="entry name" value="TPR-like_helical_dom_sf"/>
</dbReference>
<dbReference type="PANTHER" id="PTHR48013:SF9">
    <property type="entry name" value="DUAL SPECIFICITY MITOGEN-ACTIVATED PROTEIN KINASE KINASE 5"/>
    <property type="match status" value="1"/>
</dbReference>
<evidence type="ECO:0000256" key="1">
    <source>
        <dbReference type="ARBA" id="ARBA00022679"/>
    </source>
</evidence>
<dbReference type="Pfam" id="PF25873">
    <property type="entry name" value="WHD_MalT"/>
    <property type="match status" value="1"/>
</dbReference>
<dbReference type="Proteomes" id="UP000286208">
    <property type="component" value="Unassembled WGS sequence"/>
</dbReference>
<gene>
    <name evidence="14" type="ORF">EGT67_06875</name>
</gene>
<evidence type="ECO:0000256" key="2">
    <source>
        <dbReference type="ARBA" id="ARBA00022737"/>
    </source>
</evidence>